<evidence type="ECO:0000313" key="2">
    <source>
        <dbReference type="Proteomes" id="UP000054630"/>
    </source>
</evidence>
<organism evidence="1 2">
    <name type="scientific">Trichinella nelsoni</name>
    <dbReference type="NCBI Taxonomy" id="6336"/>
    <lineage>
        <taxon>Eukaryota</taxon>
        <taxon>Metazoa</taxon>
        <taxon>Ecdysozoa</taxon>
        <taxon>Nematoda</taxon>
        <taxon>Enoplea</taxon>
        <taxon>Dorylaimia</taxon>
        <taxon>Trichinellida</taxon>
        <taxon>Trichinellidae</taxon>
        <taxon>Trichinella</taxon>
    </lineage>
</organism>
<dbReference type="OrthoDB" id="5930232at2759"/>
<dbReference type="Proteomes" id="UP000054630">
    <property type="component" value="Unassembled WGS sequence"/>
</dbReference>
<proteinExistence type="predicted"/>
<gene>
    <name evidence="1" type="ORF">T07_1749</name>
</gene>
<evidence type="ECO:0000313" key="1">
    <source>
        <dbReference type="EMBL" id="KRX14704.1"/>
    </source>
</evidence>
<dbReference type="AlphaFoldDB" id="A0A0V0RJV7"/>
<dbReference type="EMBL" id="JYDL01000152">
    <property type="protein sequence ID" value="KRX14704.1"/>
    <property type="molecule type" value="Genomic_DNA"/>
</dbReference>
<comment type="caution">
    <text evidence="1">The sequence shown here is derived from an EMBL/GenBank/DDBJ whole genome shotgun (WGS) entry which is preliminary data.</text>
</comment>
<reference evidence="1 2" key="1">
    <citation type="submission" date="2015-01" db="EMBL/GenBank/DDBJ databases">
        <title>Evolution of Trichinella species and genotypes.</title>
        <authorList>
            <person name="Korhonen P.K."/>
            <person name="Edoardo P."/>
            <person name="Giuseppe L.R."/>
            <person name="Gasser R.B."/>
        </authorList>
    </citation>
    <scope>NUCLEOTIDE SEQUENCE [LARGE SCALE GENOMIC DNA]</scope>
    <source>
        <strain evidence="1">ISS37</strain>
    </source>
</reference>
<keyword evidence="2" id="KW-1185">Reference proteome</keyword>
<protein>
    <submittedName>
        <fullName evidence="1">Uncharacterized protein</fullName>
    </submittedName>
</protein>
<name>A0A0V0RJV7_9BILA</name>
<sequence>MIDPNASPVRKQRRYVMLIPSERCVRFWMLSANQSLTSQKFSDITTEIGQNERCQSDVFSNSTVFIFLEFAASTFLALIRFHAQIVISQKPGRSGSHFLTVKSRLIIFLEHADSTVVFFFDEELSFDPTSCSILPAQMIQHLSEELQSPLQRDQFFQIGGLTFSASGLGDQYVIEKTVVTAIRWTVKFHLAQVKVVEEGILRNQWKLRTARKRLSQPVSQESHWSVDRSSCVASYELVMDRVHQTGHLKLVYSYLSCFVSRSEMNVPRIAASAIATEAVYKAHCQEEISTLTQAQPLSEKVMNVDGQNSTGSSIVQRISDDIRRYPDQIIQMLLHEIKPVVVAKPGKGFPCCAVLNLGSTRSRRHETIAGCSAQSHSKNIRSCPQPPDSHIAGSGKHSYYTQAAVGLA</sequence>
<accession>A0A0V0RJV7</accession>